<feature type="compositionally biased region" description="Acidic residues" evidence="1">
    <location>
        <begin position="275"/>
        <end position="286"/>
    </location>
</feature>
<dbReference type="Proteomes" id="UP001597492">
    <property type="component" value="Unassembled WGS sequence"/>
</dbReference>
<feature type="compositionally biased region" description="Basic and acidic residues" evidence="1">
    <location>
        <begin position="224"/>
        <end position="238"/>
    </location>
</feature>
<proteinExistence type="predicted"/>
<evidence type="ECO:0008006" key="4">
    <source>
        <dbReference type="Google" id="ProtNLM"/>
    </source>
</evidence>
<name>A0ABW5UTV6_9MICO</name>
<evidence type="ECO:0000256" key="1">
    <source>
        <dbReference type="SAM" id="MobiDB-lite"/>
    </source>
</evidence>
<feature type="compositionally biased region" description="Basic and acidic residues" evidence="1">
    <location>
        <begin position="259"/>
        <end position="269"/>
    </location>
</feature>
<dbReference type="RefSeq" id="WP_019618410.1">
    <property type="nucleotide sequence ID" value="NZ_JBHUNE010000001.1"/>
</dbReference>
<comment type="caution">
    <text evidence="2">The sequence shown here is derived from an EMBL/GenBank/DDBJ whole genome shotgun (WGS) entry which is preliminary data.</text>
</comment>
<reference evidence="3" key="1">
    <citation type="journal article" date="2019" name="Int. J. Syst. Evol. Microbiol.">
        <title>The Global Catalogue of Microorganisms (GCM) 10K type strain sequencing project: providing services to taxonomists for standard genome sequencing and annotation.</title>
        <authorList>
            <consortium name="The Broad Institute Genomics Platform"/>
            <consortium name="The Broad Institute Genome Sequencing Center for Infectious Disease"/>
            <person name="Wu L."/>
            <person name="Ma J."/>
        </authorList>
    </citation>
    <scope>NUCLEOTIDE SEQUENCE [LARGE SCALE GENOMIC DNA]</scope>
    <source>
        <strain evidence="3">TISTR 1514</strain>
    </source>
</reference>
<dbReference type="EMBL" id="JBHUNE010000001">
    <property type="protein sequence ID" value="MFD2757077.1"/>
    <property type="molecule type" value="Genomic_DNA"/>
</dbReference>
<organism evidence="2 3">
    <name type="scientific">Gulosibacter faecalis</name>
    <dbReference type="NCBI Taxonomy" id="272240"/>
    <lineage>
        <taxon>Bacteria</taxon>
        <taxon>Bacillati</taxon>
        <taxon>Actinomycetota</taxon>
        <taxon>Actinomycetes</taxon>
        <taxon>Micrococcales</taxon>
        <taxon>Microbacteriaceae</taxon>
        <taxon>Gulosibacter</taxon>
    </lineage>
</organism>
<feature type="region of interest" description="Disordered" evidence="1">
    <location>
        <begin position="201"/>
        <end position="295"/>
    </location>
</feature>
<evidence type="ECO:0000313" key="3">
    <source>
        <dbReference type="Proteomes" id="UP001597492"/>
    </source>
</evidence>
<sequence length="295" mass="31996">MSEEIIEVEAFDEEQGAEVARRDDNGVAPSRDQAITRGSAALVQFASDLRLAYNASLSLVKTNFVPQSLQGRPEQAAAAIVTGLELGLTPMASLRSIDIIQGTPALRANTLRAIALAKGHEIWVEESTSQRAVVKGKRRGTENIETAMWDMDRAKQMKLTGKDNWQKQPAAMLVARATSELVRRIAADDVLGLSYVAEELEDDGPVESTPAKPSTRTVSRKRKPQEAVEAPEKSEPKPSPEPVAKVSQKADAQAPEGAEPVKDELKPVDEVPMVLDEDVPPLDDDAFPNLPEGFN</sequence>
<keyword evidence="3" id="KW-1185">Reference proteome</keyword>
<protein>
    <recommendedName>
        <fullName evidence="4">DUF222 domain-containing protein</fullName>
    </recommendedName>
</protein>
<accession>A0ABW5UTV6</accession>
<gene>
    <name evidence="2" type="ORF">ACFSW7_01645</name>
</gene>
<evidence type="ECO:0000313" key="2">
    <source>
        <dbReference type="EMBL" id="MFD2757077.1"/>
    </source>
</evidence>